<organism evidence="2 3">
    <name type="scientific">Thalassotalea insulae</name>
    <dbReference type="NCBI Taxonomy" id="2056778"/>
    <lineage>
        <taxon>Bacteria</taxon>
        <taxon>Pseudomonadati</taxon>
        <taxon>Pseudomonadota</taxon>
        <taxon>Gammaproteobacteria</taxon>
        <taxon>Alteromonadales</taxon>
        <taxon>Colwelliaceae</taxon>
        <taxon>Thalassotalea</taxon>
    </lineage>
</organism>
<evidence type="ECO:0000259" key="1">
    <source>
        <dbReference type="Pfam" id="PF07238"/>
    </source>
</evidence>
<keyword evidence="3" id="KW-1185">Reference proteome</keyword>
<sequence>MESLYLEFVSDKELYLSYMPFVKNGGLFVRTTEKFELGTDITLEVLLPDSLEPSEVIGKVCWLTPIGAQHGTPAGIGIAFVEDPENTRNQIEKAISRLLNSSEPTLTM</sequence>
<feature type="domain" description="PilZ" evidence="1">
    <location>
        <begin position="7"/>
        <end position="95"/>
    </location>
</feature>
<dbReference type="InterPro" id="IPR009875">
    <property type="entry name" value="PilZ_domain"/>
</dbReference>
<reference evidence="2 3" key="1">
    <citation type="submission" date="2023-03" db="EMBL/GenBank/DDBJ databases">
        <title>Draft genome sequence of Thalassotalea insulae KCTC 62186T.</title>
        <authorList>
            <person name="Sawabe T."/>
        </authorList>
    </citation>
    <scope>NUCLEOTIDE SEQUENCE [LARGE SCALE GENOMIC DNA]</scope>
    <source>
        <strain evidence="2 3">KCTC 62186</strain>
    </source>
</reference>
<dbReference type="Pfam" id="PF07238">
    <property type="entry name" value="PilZ"/>
    <property type="match status" value="1"/>
</dbReference>
<dbReference type="Gene3D" id="2.40.10.220">
    <property type="entry name" value="predicted glycosyltransferase like domains"/>
    <property type="match status" value="1"/>
</dbReference>
<dbReference type="RefSeq" id="WP_284242579.1">
    <property type="nucleotide sequence ID" value="NZ_BSST01000001.1"/>
</dbReference>
<evidence type="ECO:0000313" key="2">
    <source>
        <dbReference type="EMBL" id="GLX76789.1"/>
    </source>
</evidence>
<comment type="caution">
    <text evidence="2">The sequence shown here is derived from an EMBL/GenBank/DDBJ whole genome shotgun (WGS) entry which is preliminary data.</text>
</comment>
<accession>A0ABQ6GN90</accession>
<evidence type="ECO:0000313" key="3">
    <source>
        <dbReference type="Proteomes" id="UP001157186"/>
    </source>
</evidence>
<proteinExistence type="predicted"/>
<dbReference type="Proteomes" id="UP001157186">
    <property type="component" value="Unassembled WGS sequence"/>
</dbReference>
<gene>
    <name evidence="2" type="primary">pilZ</name>
    <name evidence="2" type="ORF">tinsulaeT_01290</name>
</gene>
<name>A0ABQ6GN90_9GAMM</name>
<dbReference type="EMBL" id="BSST01000001">
    <property type="protein sequence ID" value="GLX76789.1"/>
    <property type="molecule type" value="Genomic_DNA"/>
</dbReference>
<protein>
    <submittedName>
        <fullName evidence="2">Type IV fimbriae assembly protein</fullName>
    </submittedName>
</protein>